<dbReference type="RefSeq" id="WP_008521341.1">
    <property type="nucleotide sequence ID" value="NZ_CM001376.1"/>
</dbReference>
<dbReference type="CDD" id="cd06261">
    <property type="entry name" value="TM_PBP2"/>
    <property type="match status" value="1"/>
</dbReference>
<name>H0UKT6_9BACT</name>
<dbReference type="Pfam" id="PF00528">
    <property type="entry name" value="BPD_transp_1"/>
    <property type="match status" value="1"/>
</dbReference>
<feature type="transmembrane region" description="Helical" evidence="7">
    <location>
        <begin position="103"/>
        <end position="123"/>
    </location>
</feature>
<dbReference type="Proteomes" id="UP000003806">
    <property type="component" value="Chromosome"/>
</dbReference>
<dbReference type="PANTHER" id="PTHR30193">
    <property type="entry name" value="ABC TRANSPORTER PERMEASE PROTEIN"/>
    <property type="match status" value="1"/>
</dbReference>
<evidence type="ECO:0000313" key="9">
    <source>
        <dbReference type="EMBL" id="EHM13295.1"/>
    </source>
</evidence>
<feature type="transmembrane region" description="Helical" evidence="7">
    <location>
        <begin position="199"/>
        <end position="219"/>
    </location>
</feature>
<evidence type="ECO:0000256" key="2">
    <source>
        <dbReference type="ARBA" id="ARBA00022448"/>
    </source>
</evidence>
<dbReference type="HOGENOM" id="CLU_016047_0_2_0"/>
<dbReference type="InterPro" id="IPR035906">
    <property type="entry name" value="MetI-like_sf"/>
</dbReference>
<dbReference type="STRING" id="885272.JonanDRAFT_0922"/>
<keyword evidence="3" id="KW-1003">Cell membrane</keyword>
<evidence type="ECO:0000256" key="3">
    <source>
        <dbReference type="ARBA" id="ARBA00022475"/>
    </source>
</evidence>
<organism evidence="9 10">
    <name type="scientific">Jonquetella anthropi DSM 22815</name>
    <dbReference type="NCBI Taxonomy" id="885272"/>
    <lineage>
        <taxon>Bacteria</taxon>
        <taxon>Thermotogati</taxon>
        <taxon>Synergistota</taxon>
        <taxon>Synergistia</taxon>
        <taxon>Synergistales</taxon>
        <taxon>Dethiosulfovibrionaceae</taxon>
        <taxon>Jonquetella</taxon>
    </lineage>
</organism>
<dbReference type="AlphaFoldDB" id="H0UKT6"/>
<evidence type="ECO:0000313" key="10">
    <source>
        <dbReference type="Proteomes" id="UP000003806"/>
    </source>
</evidence>
<keyword evidence="6 7" id="KW-0472">Membrane</keyword>
<dbReference type="SUPFAM" id="SSF161098">
    <property type="entry name" value="MetI-like"/>
    <property type="match status" value="1"/>
</dbReference>
<dbReference type="InterPro" id="IPR000515">
    <property type="entry name" value="MetI-like"/>
</dbReference>
<dbReference type="EMBL" id="CM001376">
    <property type="protein sequence ID" value="EHM13295.1"/>
    <property type="molecule type" value="Genomic_DNA"/>
</dbReference>
<keyword evidence="9" id="KW-0762">Sugar transport</keyword>
<keyword evidence="10" id="KW-1185">Reference proteome</keyword>
<dbReference type="OrthoDB" id="9787541at2"/>
<evidence type="ECO:0000256" key="7">
    <source>
        <dbReference type="RuleBase" id="RU363032"/>
    </source>
</evidence>
<evidence type="ECO:0000256" key="5">
    <source>
        <dbReference type="ARBA" id="ARBA00022989"/>
    </source>
</evidence>
<protein>
    <submittedName>
        <fullName evidence="9">Permease component of ABC-type sugar transporter</fullName>
    </submittedName>
</protein>
<comment type="similarity">
    <text evidence="7">Belongs to the binding-protein-dependent transport system permease family.</text>
</comment>
<dbReference type="GO" id="GO:0005886">
    <property type="term" value="C:plasma membrane"/>
    <property type="evidence" value="ECO:0007669"/>
    <property type="project" value="UniProtKB-SubCell"/>
</dbReference>
<dbReference type="PROSITE" id="PS50928">
    <property type="entry name" value="ABC_TM1"/>
    <property type="match status" value="1"/>
</dbReference>
<evidence type="ECO:0000256" key="4">
    <source>
        <dbReference type="ARBA" id="ARBA00022692"/>
    </source>
</evidence>
<comment type="subcellular location">
    <subcellularLocation>
        <location evidence="1 7">Cell membrane</location>
        <topology evidence="1 7">Multi-pass membrane protein</topology>
    </subcellularLocation>
</comment>
<dbReference type="GO" id="GO:0055085">
    <property type="term" value="P:transmembrane transport"/>
    <property type="evidence" value="ECO:0007669"/>
    <property type="project" value="InterPro"/>
</dbReference>
<dbReference type="eggNOG" id="COG1175">
    <property type="taxonomic scope" value="Bacteria"/>
</dbReference>
<dbReference type="InterPro" id="IPR051393">
    <property type="entry name" value="ABC_transporter_permease"/>
</dbReference>
<evidence type="ECO:0000256" key="1">
    <source>
        <dbReference type="ARBA" id="ARBA00004651"/>
    </source>
</evidence>
<keyword evidence="5 7" id="KW-1133">Transmembrane helix</keyword>
<dbReference type="PANTHER" id="PTHR30193:SF37">
    <property type="entry name" value="INNER MEMBRANE ABC TRANSPORTER PERMEASE PROTEIN YCJO"/>
    <property type="match status" value="1"/>
</dbReference>
<evidence type="ECO:0000259" key="8">
    <source>
        <dbReference type="PROSITE" id="PS50928"/>
    </source>
</evidence>
<keyword evidence="2 7" id="KW-0813">Transport</keyword>
<feature type="transmembrane region" description="Helical" evidence="7">
    <location>
        <begin position="70"/>
        <end position="91"/>
    </location>
</feature>
<sequence>MKKFLYGLLWILPALAVLGIFTLYPAGRTVDMSFYARYNYFRDAVFERGLSNYVYLWNDPDFWKAVRNTLFYVGFTLPLSVLFGLGIALALNGPARLRRLFQTVYFLPFVTSSVAVALVWNWMFHSTHGLLNFLLESVGISPRAWLEDPDWARWALVILGVWKSTGYNVLIFLTGLQTIDEQYSRSAALDGAGFLQRTWYVTLPLLSPTLLFVSVISAIQCFKMFDLSYTLFRNSVGPSSCGMTLVYYVYEKFYNQHHYGIASAAVLVLFAVISACNLIQFRIGRRRVHY</sequence>
<feature type="transmembrane region" description="Helical" evidence="7">
    <location>
        <begin position="7"/>
        <end position="27"/>
    </location>
</feature>
<gene>
    <name evidence="9" type="ORF">JonanDRAFT_0922</name>
</gene>
<accession>H0UKT6</accession>
<evidence type="ECO:0000256" key="6">
    <source>
        <dbReference type="ARBA" id="ARBA00023136"/>
    </source>
</evidence>
<feature type="transmembrane region" description="Helical" evidence="7">
    <location>
        <begin position="256"/>
        <end position="279"/>
    </location>
</feature>
<keyword evidence="4 7" id="KW-0812">Transmembrane</keyword>
<feature type="domain" description="ABC transmembrane type-1" evidence="8">
    <location>
        <begin position="66"/>
        <end position="280"/>
    </location>
</feature>
<dbReference type="Gene3D" id="1.10.3720.10">
    <property type="entry name" value="MetI-like"/>
    <property type="match status" value="1"/>
</dbReference>
<reference evidence="9 10" key="1">
    <citation type="submission" date="2011-11" db="EMBL/GenBank/DDBJ databases">
        <title>The Noncontiguous Finished genome of Jonquetella anthropi DSM 22815.</title>
        <authorList>
            <consortium name="US DOE Joint Genome Institute (JGI-PGF)"/>
            <person name="Lucas S."/>
            <person name="Copeland A."/>
            <person name="Lapidus A."/>
            <person name="Glavina del Rio T."/>
            <person name="Dalin E."/>
            <person name="Tice H."/>
            <person name="Bruce D."/>
            <person name="Goodwin L."/>
            <person name="Pitluck S."/>
            <person name="Peters L."/>
            <person name="Mikhailova N."/>
            <person name="Held B."/>
            <person name="Kyrpides N."/>
            <person name="Mavromatis K."/>
            <person name="Ivanova N."/>
            <person name="Markowitz V."/>
            <person name="Cheng J.-F."/>
            <person name="Hugenholtz P."/>
            <person name="Woyke T."/>
            <person name="Wu D."/>
            <person name="Gronow S."/>
            <person name="Wellnitz S."/>
            <person name="Brambilla E."/>
            <person name="Klenk H.-P."/>
            <person name="Eisen J.A."/>
        </authorList>
    </citation>
    <scope>NUCLEOTIDE SEQUENCE [LARGE SCALE GENOMIC DNA]</scope>
    <source>
        <strain evidence="9 10">DSM 22815</strain>
    </source>
</reference>
<proteinExistence type="inferred from homology"/>